<sequence length="740" mass="80532">MSLTTIAFITTTWLIAFSASMDMRTLAEKDKRVNNAFSELPSDMRTKLETGGAGAFTNVTDDVIEKLPVSVFANIGTEAIQGMGRDKLKSLAKTFTRGAASRNVEKVLHAMSSSQFEDMLQDMQNSTEELSLSQKEVFVKIMKEKKGRPSTWSADDVKKLGSLAKGLVPSEIRDLANAGRETFEASIEEISKAGVKDLSKGQRKELVNGALKTYGKQDGWTADTLSKMATFMPSMKPKDIKQLSTTAVKGAIRELATVEMDGKSARELMKKLKDGSEGYGSPGSWTADDLNRLGNLTKGLTMRDIDSLNADAIRGSLRTLSHVPLSKKQASKMARKVKTALGSPNTWTADTIKNASGILRGLKPKDLRNLPTEAVMESVEDLKQVPFSRSQARVLAKKLKESLGDPSSWNESTVQTLGPLVSGLPLQDLAHLSGESVRSAIKAMKGDRTVPPSKQRAMLKKAKESGTLKLLEVGSFIKSFSLKDLESIDVEAELGLGTSIANGTDDTERDALTWKLSQARKILQKVRNLWGDPADSASKWVLENIGKLKGLLIGVWKELLQRFPNDMFEDVLEMLAARGGFTAGQREMILSQYKRQLFLETPSNFSSMTEDQLLVLGNLTVELTAEELDALSVDISAEAVRQMSEADMTGLPRDLITKKTRSALKLLARARGLVSILKPSQLTSDELLDMGGLGAGLTSKEIGQLDADAFKGAVSSIGQVQGFDKDQLKALASKAKDAYR</sequence>
<dbReference type="Proteomes" id="UP000001593">
    <property type="component" value="Unassembled WGS sequence"/>
</dbReference>
<dbReference type="GO" id="GO:0009986">
    <property type="term" value="C:cell surface"/>
    <property type="evidence" value="ECO:0000318"/>
    <property type="project" value="GO_Central"/>
</dbReference>
<dbReference type="Pfam" id="PF21058">
    <property type="entry name" value="Stereocilin"/>
    <property type="match status" value="1"/>
</dbReference>
<dbReference type="HOGENOM" id="CLU_375227_0_0_1"/>
<evidence type="ECO:0000256" key="3">
    <source>
        <dbReference type="SAM" id="SignalP"/>
    </source>
</evidence>
<accession>A7RPL8</accession>
<dbReference type="PANTHER" id="PTHR23412">
    <property type="entry name" value="STEREOCILIN RELATED"/>
    <property type="match status" value="1"/>
</dbReference>
<dbReference type="AlphaFoldDB" id="A7RPL8"/>
<organism evidence="5 6">
    <name type="scientific">Nematostella vectensis</name>
    <name type="common">Starlet sea anemone</name>
    <dbReference type="NCBI Taxonomy" id="45351"/>
    <lineage>
        <taxon>Eukaryota</taxon>
        <taxon>Metazoa</taxon>
        <taxon>Cnidaria</taxon>
        <taxon>Anthozoa</taxon>
        <taxon>Hexacorallia</taxon>
        <taxon>Actiniaria</taxon>
        <taxon>Edwardsiidae</taxon>
        <taxon>Nematostella</taxon>
    </lineage>
</organism>
<gene>
    <name evidence="5" type="ORF">NEMVEDRAFT_v1g200209</name>
</gene>
<dbReference type="InterPro" id="IPR026664">
    <property type="entry name" value="Stereocilin-rel"/>
</dbReference>
<keyword evidence="1 3" id="KW-0732">Signal</keyword>
<proteinExistence type="predicted"/>
<keyword evidence="2" id="KW-0325">Glycoprotein</keyword>
<dbReference type="GO" id="GO:0007160">
    <property type="term" value="P:cell-matrix adhesion"/>
    <property type="evidence" value="ECO:0000318"/>
    <property type="project" value="GO_Central"/>
</dbReference>
<protein>
    <recommendedName>
        <fullName evidence="4">Stereocilin LRR domain-containing protein</fullName>
    </recommendedName>
</protein>
<dbReference type="InParanoid" id="A7RPL8"/>
<feature type="chain" id="PRO_5002714424" description="Stereocilin LRR domain-containing protein" evidence="3">
    <location>
        <begin position="28"/>
        <end position="740"/>
    </location>
</feature>
<dbReference type="KEGG" id="nve:5518710"/>
<dbReference type="eggNOG" id="ENOG502QU5H">
    <property type="taxonomic scope" value="Eukaryota"/>
</dbReference>
<reference evidence="5 6" key="1">
    <citation type="journal article" date="2007" name="Science">
        <title>Sea anemone genome reveals ancestral eumetazoan gene repertoire and genomic organization.</title>
        <authorList>
            <person name="Putnam N.H."/>
            <person name="Srivastava M."/>
            <person name="Hellsten U."/>
            <person name="Dirks B."/>
            <person name="Chapman J."/>
            <person name="Salamov A."/>
            <person name="Terry A."/>
            <person name="Shapiro H."/>
            <person name="Lindquist E."/>
            <person name="Kapitonov V.V."/>
            <person name="Jurka J."/>
            <person name="Genikhovich G."/>
            <person name="Grigoriev I.V."/>
            <person name="Lucas S.M."/>
            <person name="Steele R.E."/>
            <person name="Finnerty J.R."/>
            <person name="Technau U."/>
            <person name="Martindale M.Q."/>
            <person name="Rokhsar D.S."/>
        </authorList>
    </citation>
    <scope>NUCLEOTIDE SEQUENCE [LARGE SCALE GENOMIC DNA]</scope>
    <source>
        <strain evidence="6">CH2 X CH6</strain>
    </source>
</reference>
<dbReference type="EMBL" id="DS469526">
    <property type="protein sequence ID" value="EDO46594.1"/>
    <property type="molecule type" value="Genomic_DNA"/>
</dbReference>
<evidence type="ECO:0000313" key="5">
    <source>
        <dbReference type="EMBL" id="EDO46594.1"/>
    </source>
</evidence>
<dbReference type="OrthoDB" id="5988105at2759"/>
<feature type="domain" description="Stereocilin LRR" evidence="4">
    <location>
        <begin position="285"/>
        <end position="436"/>
    </location>
</feature>
<dbReference type="PhylomeDB" id="A7RPL8"/>
<evidence type="ECO:0000256" key="1">
    <source>
        <dbReference type="ARBA" id="ARBA00022729"/>
    </source>
</evidence>
<dbReference type="InterPro" id="IPR048992">
    <property type="entry name" value="Stereocilin_LRR"/>
</dbReference>
<evidence type="ECO:0000256" key="2">
    <source>
        <dbReference type="ARBA" id="ARBA00023180"/>
    </source>
</evidence>
<evidence type="ECO:0000259" key="4">
    <source>
        <dbReference type="Pfam" id="PF21058"/>
    </source>
</evidence>
<name>A7RPL8_NEMVE</name>
<keyword evidence="6" id="KW-1185">Reference proteome</keyword>
<dbReference type="PANTHER" id="PTHR23412:SF17">
    <property type="entry name" value="OTOANCORIN"/>
    <property type="match status" value="1"/>
</dbReference>
<feature type="signal peptide" evidence="3">
    <location>
        <begin position="1"/>
        <end position="27"/>
    </location>
</feature>
<evidence type="ECO:0000313" key="6">
    <source>
        <dbReference type="Proteomes" id="UP000001593"/>
    </source>
</evidence>